<name>A0AAD6SI58_9AGAR</name>
<evidence type="ECO:0000256" key="1">
    <source>
        <dbReference type="SAM" id="Phobius"/>
    </source>
</evidence>
<keyword evidence="1" id="KW-0472">Membrane</keyword>
<protein>
    <submittedName>
        <fullName evidence="2">Uncharacterized protein</fullName>
    </submittedName>
</protein>
<feature type="transmembrane region" description="Helical" evidence="1">
    <location>
        <begin position="145"/>
        <end position="167"/>
    </location>
</feature>
<dbReference type="EMBL" id="JARJCM010000146">
    <property type="protein sequence ID" value="KAJ7025932.1"/>
    <property type="molecule type" value="Genomic_DNA"/>
</dbReference>
<keyword evidence="3" id="KW-1185">Reference proteome</keyword>
<organism evidence="2 3">
    <name type="scientific">Mycena alexandri</name>
    <dbReference type="NCBI Taxonomy" id="1745969"/>
    <lineage>
        <taxon>Eukaryota</taxon>
        <taxon>Fungi</taxon>
        <taxon>Dikarya</taxon>
        <taxon>Basidiomycota</taxon>
        <taxon>Agaricomycotina</taxon>
        <taxon>Agaricomycetes</taxon>
        <taxon>Agaricomycetidae</taxon>
        <taxon>Agaricales</taxon>
        <taxon>Marasmiineae</taxon>
        <taxon>Mycenaceae</taxon>
        <taxon>Mycena</taxon>
    </lineage>
</organism>
<accession>A0AAD6SI58</accession>
<keyword evidence="1" id="KW-1133">Transmembrane helix</keyword>
<proteinExistence type="predicted"/>
<keyword evidence="1" id="KW-0812">Transmembrane</keyword>
<gene>
    <name evidence="2" type="ORF">C8F04DRAFT_1190968</name>
</gene>
<evidence type="ECO:0000313" key="3">
    <source>
        <dbReference type="Proteomes" id="UP001218188"/>
    </source>
</evidence>
<comment type="caution">
    <text evidence="2">The sequence shown here is derived from an EMBL/GenBank/DDBJ whole genome shotgun (WGS) entry which is preliminary data.</text>
</comment>
<sequence length="284" mass="32063">MSVVDTHSSCVVTVVIVVKEHYHQKTWRAKVSPWSSEEFQELCPTSDKGESFERPVPSCIFGLWTDRQSWAYRTQMPGSLTIQMMMIHSIQVIGHNPKQVQYCIGRYPQGTTAHPKSRKRTMVFSTGKYLWETFGRTNTSSSPSIFWGAGVIVPLDIAALLVCAAILSVRPLGIAERVGMGTAWGASTMSEVELGLVLVFKDKYPRESAKEEARDRGSDARAFIPLETSHFKSILKKYRFDFDIPSGIENIPADWAKLVAEAQDALTQRRSMSSYITYRHRTYI</sequence>
<reference evidence="2" key="1">
    <citation type="submission" date="2023-03" db="EMBL/GenBank/DDBJ databases">
        <title>Massive genome expansion in bonnet fungi (Mycena s.s.) driven by repeated elements and novel gene families across ecological guilds.</title>
        <authorList>
            <consortium name="Lawrence Berkeley National Laboratory"/>
            <person name="Harder C.B."/>
            <person name="Miyauchi S."/>
            <person name="Viragh M."/>
            <person name="Kuo A."/>
            <person name="Thoen E."/>
            <person name="Andreopoulos B."/>
            <person name="Lu D."/>
            <person name="Skrede I."/>
            <person name="Drula E."/>
            <person name="Henrissat B."/>
            <person name="Morin E."/>
            <person name="Kohler A."/>
            <person name="Barry K."/>
            <person name="LaButti K."/>
            <person name="Morin E."/>
            <person name="Salamov A."/>
            <person name="Lipzen A."/>
            <person name="Mereny Z."/>
            <person name="Hegedus B."/>
            <person name="Baldrian P."/>
            <person name="Stursova M."/>
            <person name="Weitz H."/>
            <person name="Taylor A."/>
            <person name="Grigoriev I.V."/>
            <person name="Nagy L.G."/>
            <person name="Martin F."/>
            <person name="Kauserud H."/>
        </authorList>
    </citation>
    <scope>NUCLEOTIDE SEQUENCE</scope>
    <source>
        <strain evidence="2">CBHHK200</strain>
    </source>
</reference>
<dbReference type="AlphaFoldDB" id="A0AAD6SI58"/>
<dbReference type="Proteomes" id="UP001218188">
    <property type="component" value="Unassembled WGS sequence"/>
</dbReference>
<evidence type="ECO:0000313" key="2">
    <source>
        <dbReference type="EMBL" id="KAJ7025932.1"/>
    </source>
</evidence>